<organism evidence="2 3">
    <name type="scientific">Aplosporella prunicola CBS 121167</name>
    <dbReference type="NCBI Taxonomy" id="1176127"/>
    <lineage>
        <taxon>Eukaryota</taxon>
        <taxon>Fungi</taxon>
        <taxon>Dikarya</taxon>
        <taxon>Ascomycota</taxon>
        <taxon>Pezizomycotina</taxon>
        <taxon>Dothideomycetes</taxon>
        <taxon>Dothideomycetes incertae sedis</taxon>
        <taxon>Botryosphaeriales</taxon>
        <taxon>Aplosporellaceae</taxon>
        <taxon>Aplosporella</taxon>
    </lineage>
</organism>
<reference evidence="2" key="1">
    <citation type="journal article" date="2020" name="Stud. Mycol.">
        <title>101 Dothideomycetes genomes: a test case for predicting lifestyles and emergence of pathogens.</title>
        <authorList>
            <person name="Haridas S."/>
            <person name="Albert R."/>
            <person name="Binder M."/>
            <person name="Bloem J."/>
            <person name="Labutti K."/>
            <person name="Salamov A."/>
            <person name="Andreopoulos B."/>
            <person name="Baker S."/>
            <person name="Barry K."/>
            <person name="Bills G."/>
            <person name="Bluhm B."/>
            <person name="Cannon C."/>
            <person name="Castanera R."/>
            <person name="Culley D."/>
            <person name="Daum C."/>
            <person name="Ezra D."/>
            <person name="Gonzalez J."/>
            <person name="Henrissat B."/>
            <person name="Kuo A."/>
            <person name="Liang C."/>
            <person name="Lipzen A."/>
            <person name="Lutzoni F."/>
            <person name="Magnuson J."/>
            <person name="Mondo S."/>
            <person name="Nolan M."/>
            <person name="Ohm R."/>
            <person name="Pangilinan J."/>
            <person name="Park H.-J."/>
            <person name="Ramirez L."/>
            <person name="Alfaro M."/>
            <person name="Sun H."/>
            <person name="Tritt A."/>
            <person name="Yoshinaga Y."/>
            <person name="Zwiers L.-H."/>
            <person name="Turgeon B."/>
            <person name="Goodwin S."/>
            <person name="Spatafora J."/>
            <person name="Crous P."/>
            <person name="Grigoriev I."/>
        </authorList>
    </citation>
    <scope>NUCLEOTIDE SEQUENCE</scope>
    <source>
        <strain evidence="2">CBS 121167</strain>
    </source>
</reference>
<keyword evidence="1" id="KW-0472">Membrane</keyword>
<evidence type="ECO:0000313" key="2">
    <source>
        <dbReference type="EMBL" id="KAF2146160.1"/>
    </source>
</evidence>
<dbReference type="Proteomes" id="UP000799438">
    <property type="component" value="Unassembled WGS sequence"/>
</dbReference>
<accession>A0A6A6BQ84</accession>
<protein>
    <submittedName>
        <fullName evidence="2">Uncharacterized protein</fullName>
    </submittedName>
</protein>
<evidence type="ECO:0000256" key="1">
    <source>
        <dbReference type="SAM" id="Phobius"/>
    </source>
</evidence>
<keyword evidence="1" id="KW-0812">Transmembrane</keyword>
<dbReference type="GeneID" id="54302852"/>
<keyword evidence="1" id="KW-1133">Transmembrane helix</keyword>
<evidence type="ECO:0000313" key="3">
    <source>
        <dbReference type="Proteomes" id="UP000799438"/>
    </source>
</evidence>
<gene>
    <name evidence="2" type="ORF">K452DRAFT_340763</name>
</gene>
<keyword evidence="3" id="KW-1185">Reference proteome</keyword>
<name>A0A6A6BQ84_9PEZI</name>
<dbReference type="RefSeq" id="XP_033401872.1">
    <property type="nucleotide sequence ID" value="XM_033545347.1"/>
</dbReference>
<sequence length="121" mass="12670">MGGGVLEALEAALELLGGTRALLALRVLLVQPLNPLLAAHGAPLLHLGDGVLVDAEDDDEDGGGGADGGDDGLHGAVRHFVWMWLVWFGWFGLVGLGWLVGWLVGGLVGWVEWSVGGRRAR</sequence>
<proteinExistence type="predicted"/>
<dbReference type="EMBL" id="ML995476">
    <property type="protein sequence ID" value="KAF2146160.1"/>
    <property type="molecule type" value="Genomic_DNA"/>
</dbReference>
<feature type="transmembrane region" description="Helical" evidence="1">
    <location>
        <begin position="87"/>
        <end position="111"/>
    </location>
</feature>
<dbReference type="AlphaFoldDB" id="A0A6A6BQ84"/>